<dbReference type="Proteomes" id="UP000184041">
    <property type="component" value="Unassembled WGS sequence"/>
</dbReference>
<dbReference type="CDD" id="cd08894">
    <property type="entry name" value="SRPBCC_CalC_Aha1-like_1"/>
    <property type="match status" value="1"/>
</dbReference>
<dbReference type="Gene3D" id="3.30.530.20">
    <property type="match status" value="1"/>
</dbReference>
<dbReference type="EMBL" id="FQUS01000013">
    <property type="protein sequence ID" value="SHF81096.1"/>
    <property type="molecule type" value="Genomic_DNA"/>
</dbReference>
<protein>
    <submittedName>
        <fullName evidence="3">Uncharacterized conserved protein YndB, AHSA1/START domain</fullName>
    </submittedName>
</protein>
<dbReference type="PANTHER" id="PTHR36929">
    <property type="entry name" value="ATTACHMENT SUBUNIT, PUTATIVE-RELATED"/>
    <property type="match status" value="1"/>
</dbReference>
<sequence length="165" mass="19215">MQKKANIMNTNTEDRKIRLTREFDAPRELVFDAFTAPEKIGQWWGPEGFTTTTREMNFKVGGDWIFTMHGPDGTDYPNHIVYTEIIEPERIIYDHYGHEDEEGDPPHFKTTIVFEDLGERTKINMRMLFPTVEKREEAAEFGAVEGGKQTLGRLAQYLEKKIRKS</sequence>
<keyword evidence="4" id="KW-1185">Reference proteome</keyword>
<organism evidence="3 4">
    <name type="scientific">Fodinibius roseus</name>
    <dbReference type="NCBI Taxonomy" id="1194090"/>
    <lineage>
        <taxon>Bacteria</taxon>
        <taxon>Pseudomonadati</taxon>
        <taxon>Balneolota</taxon>
        <taxon>Balneolia</taxon>
        <taxon>Balneolales</taxon>
        <taxon>Balneolaceae</taxon>
        <taxon>Fodinibius</taxon>
    </lineage>
</organism>
<dbReference type="SUPFAM" id="SSF55961">
    <property type="entry name" value="Bet v1-like"/>
    <property type="match status" value="1"/>
</dbReference>
<accession>A0A1M5EPJ5</accession>
<proteinExistence type="inferred from homology"/>
<dbReference type="Pfam" id="PF08327">
    <property type="entry name" value="AHSA1"/>
    <property type="match status" value="1"/>
</dbReference>
<evidence type="ECO:0000313" key="4">
    <source>
        <dbReference type="Proteomes" id="UP000184041"/>
    </source>
</evidence>
<dbReference type="AlphaFoldDB" id="A0A1M5EPJ5"/>
<dbReference type="InterPro" id="IPR023393">
    <property type="entry name" value="START-like_dom_sf"/>
</dbReference>
<evidence type="ECO:0000256" key="1">
    <source>
        <dbReference type="ARBA" id="ARBA00006817"/>
    </source>
</evidence>
<dbReference type="InterPro" id="IPR013538">
    <property type="entry name" value="ASHA1/2-like_C"/>
</dbReference>
<gene>
    <name evidence="3" type="ORF">SAMN05443144_113123</name>
</gene>
<comment type="similarity">
    <text evidence="1">Belongs to the AHA1 family.</text>
</comment>
<dbReference type="PANTHER" id="PTHR36929:SF5">
    <property type="entry name" value="BLR6751 PROTEIN"/>
    <property type="match status" value="1"/>
</dbReference>
<evidence type="ECO:0000259" key="2">
    <source>
        <dbReference type="Pfam" id="PF08327"/>
    </source>
</evidence>
<feature type="domain" description="Activator of Hsp90 ATPase homologue 1/2-like C-terminal" evidence="2">
    <location>
        <begin position="24"/>
        <end position="159"/>
    </location>
</feature>
<name>A0A1M5EPJ5_9BACT</name>
<reference evidence="3 4" key="1">
    <citation type="submission" date="2016-11" db="EMBL/GenBank/DDBJ databases">
        <authorList>
            <person name="Jaros S."/>
            <person name="Januszkiewicz K."/>
            <person name="Wedrychowicz H."/>
        </authorList>
    </citation>
    <scope>NUCLEOTIDE SEQUENCE [LARGE SCALE GENOMIC DNA]</scope>
    <source>
        <strain evidence="3 4">DSM 21986</strain>
    </source>
</reference>
<evidence type="ECO:0000313" key="3">
    <source>
        <dbReference type="EMBL" id="SHF81096.1"/>
    </source>
</evidence>
<dbReference type="STRING" id="1194090.SAMN05443144_113123"/>